<name>A0A9K3LK52_9STRA</name>
<evidence type="ECO:0000313" key="4">
    <source>
        <dbReference type="Proteomes" id="UP000693970"/>
    </source>
</evidence>
<gene>
    <name evidence="3" type="ORF">IV203_025967</name>
</gene>
<proteinExistence type="predicted"/>
<feature type="chain" id="PRO_5039918754" evidence="2">
    <location>
        <begin position="23"/>
        <end position="112"/>
    </location>
</feature>
<comment type="caution">
    <text evidence="3">The sequence shown here is derived from an EMBL/GenBank/DDBJ whole genome shotgun (WGS) entry which is preliminary data.</text>
</comment>
<keyword evidence="2" id="KW-0732">Signal</keyword>
<feature type="compositionally biased region" description="Acidic residues" evidence="1">
    <location>
        <begin position="86"/>
        <end position="96"/>
    </location>
</feature>
<dbReference type="Proteomes" id="UP000693970">
    <property type="component" value="Unassembled WGS sequence"/>
</dbReference>
<evidence type="ECO:0000256" key="1">
    <source>
        <dbReference type="SAM" id="MobiDB-lite"/>
    </source>
</evidence>
<feature type="signal peptide" evidence="2">
    <location>
        <begin position="1"/>
        <end position="22"/>
    </location>
</feature>
<dbReference type="AlphaFoldDB" id="A0A9K3LK52"/>
<organism evidence="3 4">
    <name type="scientific">Nitzschia inconspicua</name>
    <dbReference type="NCBI Taxonomy" id="303405"/>
    <lineage>
        <taxon>Eukaryota</taxon>
        <taxon>Sar</taxon>
        <taxon>Stramenopiles</taxon>
        <taxon>Ochrophyta</taxon>
        <taxon>Bacillariophyta</taxon>
        <taxon>Bacillariophyceae</taxon>
        <taxon>Bacillariophycidae</taxon>
        <taxon>Bacillariales</taxon>
        <taxon>Bacillariaceae</taxon>
        <taxon>Nitzschia</taxon>
    </lineage>
</organism>
<feature type="compositionally biased region" description="Low complexity" evidence="1">
    <location>
        <begin position="97"/>
        <end position="112"/>
    </location>
</feature>
<sequence length="112" mass="12610">MSSIKTSFFFLFALVMALSASAQVRGGAVRHRTTNAASGVSFDAKYLELSAEIGESAVYNKIKQRYLKDDKKDKMEKEDVEKEEKEEKEESEDEDMSMSLSMSLSMSMSIML</sequence>
<reference evidence="3" key="2">
    <citation type="submission" date="2021-04" db="EMBL/GenBank/DDBJ databases">
        <authorList>
            <person name="Podell S."/>
        </authorList>
    </citation>
    <scope>NUCLEOTIDE SEQUENCE</scope>
    <source>
        <strain evidence="3">Hildebrandi</strain>
    </source>
</reference>
<reference evidence="3" key="1">
    <citation type="journal article" date="2021" name="Sci. Rep.">
        <title>Diploid genomic architecture of Nitzschia inconspicua, an elite biomass production diatom.</title>
        <authorList>
            <person name="Oliver A."/>
            <person name="Podell S."/>
            <person name="Pinowska A."/>
            <person name="Traller J.C."/>
            <person name="Smith S.R."/>
            <person name="McClure R."/>
            <person name="Beliaev A."/>
            <person name="Bohutskyi P."/>
            <person name="Hill E.A."/>
            <person name="Rabines A."/>
            <person name="Zheng H."/>
            <person name="Allen L.Z."/>
            <person name="Kuo A."/>
            <person name="Grigoriev I.V."/>
            <person name="Allen A.E."/>
            <person name="Hazlebeck D."/>
            <person name="Allen E.E."/>
        </authorList>
    </citation>
    <scope>NUCLEOTIDE SEQUENCE</scope>
    <source>
        <strain evidence="3">Hildebrandi</strain>
    </source>
</reference>
<evidence type="ECO:0000256" key="2">
    <source>
        <dbReference type="SAM" id="SignalP"/>
    </source>
</evidence>
<keyword evidence="4" id="KW-1185">Reference proteome</keyword>
<evidence type="ECO:0000313" key="3">
    <source>
        <dbReference type="EMBL" id="KAG7362301.1"/>
    </source>
</evidence>
<feature type="region of interest" description="Disordered" evidence="1">
    <location>
        <begin position="70"/>
        <end position="112"/>
    </location>
</feature>
<protein>
    <submittedName>
        <fullName evidence="3">Uncharacterized protein</fullName>
    </submittedName>
</protein>
<feature type="compositionally biased region" description="Basic and acidic residues" evidence="1">
    <location>
        <begin position="70"/>
        <end position="85"/>
    </location>
</feature>
<dbReference type="EMBL" id="JAGRRH010000012">
    <property type="protein sequence ID" value="KAG7362301.1"/>
    <property type="molecule type" value="Genomic_DNA"/>
</dbReference>
<accession>A0A9K3LK52</accession>